<dbReference type="SMART" id="SM00070">
    <property type="entry name" value="GLUCA"/>
    <property type="match status" value="1"/>
</dbReference>
<evidence type="ECO:0000313" key="5">
    <source>
        <dbReference type="Ensembl" id="ENSPTXP00000011693.1"/>
    </source>
</evidence>
<dbReference type="InterPro" id="IPR000532">
    <property type="entry name" value="Glucagon_GIP_secretin_VIP"/>
</dbReference>
<dbReference type="GO" id="GO:0043066">
    <property type="term" value="P:negative regulation of apoptotic process"/>
    <property type="evidence" value="ECO:0007669"/>
    <property type="project" value="TreeGrafter"/>
</dbReference>
<sequence>MSLGHLTIETHPGLYIAWLVLVYDNKVILSIELTYPLLSLRWQQSYNMKSAHSFTSDIKRHSEGTFTSDFTEHLDNMKARDFVHWLINAKRYR</sequence>
<dbReference type="PANTHER" id="PTHR11418:SF0">
    <property type="entry name" value="PRO-GLUCAGON"/>
    <property type="match status" value="1"/>
</dbReference>
<name>A0A670YQ35_PSETE</name>
<dbReference type="InterPro" id="IPR015550">
    <property type="entry name" value="Glucagon"/>
</dbReference>
<dbReference type="Proteomes" id="UP000472273">
    <property type="component" value="Unplaced"/>
</dbReference>
<evidence type="ECO:0000259" key="4">
    <source>
        <dbReference type="PROSITE" id="PS00260"/>
    </source>
</evidence>
<dbReference type="AlphaFoldDB" id="A0A670YQ35"/>
<dbReference type="GeneTree" id="ENSGT00960000187237"/>
<dbReference type="GO" id="GO:0035774">
    <property type="term" value="P:positive regulation of insulin secretion involved in cellular response to glucose stimulus"/>
    <property type="evidence" value="ECO:0007669"/>
    <property type="project" value="TreeGrafter"/>
</dbReference>
<keyword evidence="6" id="KW-1185">Reference proteome</keyword>
<dbReference type="GO" id="GO:0031769">
    <property type="term" value="F:glucagon receptor binding"/>
    <property type="evidence" value="ECO:0007669"/>
    <property type="project" value="TreeGrafter"/>
</dbReference>
<comment type="subcellular location">
    <subcellularLocation>
        <location evidence="1">Secreted</location>
    </subcellularLocation>
</comment>
<comment type="similarity">
    <text evidence="2">Belongs to the glucagon family.</text>
</comment>
<dbReference type="GO" id="GO:0010737">
    <property type="term" value="P:protein kinase A signaling"/>
    <property type="evidence" value="ECO:0007669"/>
    <property type="project" value="TreeGrafter"/>
</dbReference>
<dbReference type="PROSITE" id="PS00260">
    <property type="entry name" value="GLUCAGON"/>
    <property type="match status" value="1"/>
</dbReference>
<reference evidence="5" key="1">
    <citation type="submission" date="2025-08" db="UniProtKB">
        <authorList>
            <consortium name="Ensembl"/>
        </authorList>
    </citation>
    <scope>IDENTIFICATION</scope>
</reference>
<accession>A0A670YQ35</accession>
<dbReference type="GO" id="GO:0007188">
    <property type="term" value="P:adenylate cyclase-modulating G protein-coupled receptor signaling pathway"/>
    <property type="evidence" value="ECO:0007669"/>
    <property type="project" value="TreeGrafter"/>
</dbReference>
<evidence type="ECO:0000256" key="1">
    <source>
        <dbReference type="ARBA" id="ARBA00004613"/>
    </source>
</evidence>
<protein>
    <recommendedName>
        <fullName evidence="4">Glucagon / GIP / secretin / VIP family domain-containing protein</fullName>
    </recommendedName>
</protein>
<dbReference type="PANTHER" id="PTHR11418">
    <property type="entry name" value="GLUCAGON"/>
    <property type="match status" value="1"/>
</dbReference>
<reference evidence="5" key="2">
    <citation type="submission" date="2025-09" db="UniProtKB">
        <authorList>
            <consortium name="Ensembl"/>
        </authorList>
    </citation>
    <scope>IDENTIFICATION</scope>
</reference>
<dbReference type="GO" id="GO:0005179">
    <property type="term" value="F:hormone activity"/>
    <property type="evidence" value="ECO:0007669"/>
    <property type="project" value="InterPro"/>
</dbReference>
<proteinExistence type="inferred from homology"/>
<dbReference type="GO" id="GO:0005615">
    <property type="term" value="C:extracellular space"/>
    <property type="evidence" value="ECO:0007669"/>
    <property type="project" value="TreeGrafter"/>
</dbReference>
<keyword evidence="3" id="KW-0964">Secreted</keyword>
<dbReference type="Ensembl" id="ENSPTXT00000012074.1">
    <property type="protein sequence ID" value="ENSPTXP00000011693.1"/>
    <property type="gene ID" value="ENSPTXG00000008248.1"/>
</dbReference>
<dbReference type="Pfam" id="PF00123">
    <property type="entry name" value="Hormone_2"/>
    <property type="match status" value="1"/>
</dbReference>
<organism evidence="5 6">
    <name type="scientific">Pseudonaja textilis</name>
    <name type="common">Eastern brown snake</name>
    <dbReference type="NCBI Taxonomy" id="8673"/>
    <lineage>
        <taxon>Eukaryota</taxon>
        <taxon>Metazoa</taxon>
        <taxon>Chordata</taxon>
        <taxon>Craniata</taxon>
        <taxon>Vertebrata</taxon>
        <taxon>Euteleostomi</taxon>
        <taxon>Lepidosauria</taxon>
        <taxon>Squamata</taxon>
        <taxon>Bifurcata</taxon>
        <taxon>Unidentata</taxon>
        <taxon>Episquamata</taxon>
        <taxon>Toxicofera</taxon>
        <taxon>Serpentes</taxon>
        <taxon>Colubroidea</taxon>
        <taxon>Elapidae</taxon>
        <taxon>Hydrophiinae</taxon>
        <taxon>Pseudonaja</taxon>
    </lineage>
</organism>
<dbReference type="Gene3D" id="6.10.250.590">
    <property type="match status" value="1"/>
</dbReference>
<evidence type="ECO:0000313" key="6">
    <source>
        <dbReference type="Proteomes" id="UP000472273"/>
    </source>
</evidence>
<feature type="domain" description="Glucagon / GIP / secretin / VIP family" evidence="4">
    <location>
        <begin position="61"/>
        <end position="83"/>
    </location>
</feature>
<evidence type="ECO:0000256" key="3">
    <source>
        <dbReference type="ARBA" id="ARBA00022525"/>
    </source>
</evidence>
<evidence type="ECO:0000256" key="2">
    <source>
        <dbReference type="ARBA" id="ARBA00008369"/>
    </source>
</evidence>